<protein>
    <submittedName>
        <fullName evidence="1">Uncharacterized protein</fullName>
    </submittedName>
</protein>
<dbReference type="OrthoDB" id="10503983at2759"/>
<evidence type="ECO:0000313" key="2">
    <source>
        <dbReference type="Proteomes" id="UP000184267"/>
    </source>
</evidence>
<dbReference type="AlphaFoldDB" id="A0A1M2V7P4"/>
<reference evidence="1 2" key="1">
    <citation type="submission" date="2016-10" db="EMBL/GenBank/DDBJ databases">
        <title>Genome sequence of the basidiomycete white-rot fungus Trametes pubescens.</title>
        <authorList>
            <person name="Makela M.R."/>
            <person name="Granchi Z."/>
            <person name="Peng M."/>
            <person name="De Vries R.P."/>
            <person name="Grigoriev I."/>
            <person name="Riley R."/>
            <person name="Hilden K."/>
        </authorList>
    </citation>
    <scope>NUCLEOTIDE SEQUENCE [LARGE SCALE GENOMIC DNA]</scope>
    <source>
        <strain evidence="1 2">FBCC735</strain>
    </source>
</reference>
<gene>
    <name evidence="1" type="ORF">TRAPUB_5729</name>
</gene>
<proteinExistence type="predicted"/>
<accession>A0A1M2V7P4</accession>
<dbReference type="Proteomes" id="UP000184267">
    <property type="component" value="Unassembled WGS sequence"/>
</dbReference>
<sequence>MDYLMASFFAHRAKTPTCLGIPSSQLKQISTHFRDLAKIAARANIQTDGREVYNLNDIGEAYREALCGFQALQNAIRALGDDTLTSLVNNR</sequence>
<evidence type="ECO:0000313" key="1">
    <source>
        <dbReference type="EMBL" id="OJT03604.1"/>
    </source>
</evidence>
<comment type="caution">
    <text evidence="1">The sequence shown here is derived from an EMBL/GenBank/DDBJ whole genome shotgun (WGS) entry which is preliminary data.</text>
</comment>
<keyword evidence="2" id="KW-1185">Reference proteome</keyword>
<name>A0A1M2V7P4_TRAPU</name>
<organism evidence="1 2">
    <name type="scientific">Trametes pubescens</name>
    <name type="common">White-rot fungus</name>
    <dbReference type="NCBI Taxonomy" id="154538"/>
    <lineage>
        <taxon>Eukaryota</taxon>
        <taxon>Fungi</taxon>
        <taxon>Dikarya</taxon>
        <taxon>Basidiomycota</taxon>
        <taxon>Agaricomycotina</taxon>
        <taxon>Agaricomycetes</taxon>
        <taxon>Polyporales</taxon>
        <taxon>Polyporaceae</taxon>
        <taxon>Trametes</taxon>
    </lineage>
</organism>
<dbReference type="EMBL" id="MNAD01001603">
    <property type="protein sequence ID" value="OJT03604.1"/>
    <property type="molecule type" value="Genomic_DNA"/>
</dbReference>